<organism evidence="1 2">
    <name type="scientific">Cichlidogyrus casuarinus</name>
    <dbReference type="NCBI Taxonomy" id="1844966"/>
    <lineage>
        <taxon>Eukaryota</taxon>
        <taxon>Metazoa</taxon>
        <taxon>Spiralia</taxon>
        <taxon>Lophotrochozoa</taxon>
        <taxon>Platyhelminthes</taxon>
        <taxon>Monogenea</taxon>
        <taxon>Monopisthocotylea</taxon>
        <taxon>Dactylogyridea</taxon>
        <taxon>Ancyrocephalidae</taxon>
        <taxon>Cichlidogyrus</taxon>
    </lineage>
</organism>
<gene>
    <name evidence="1" type="ORF">Ciccas_010159</name>
</gene>
<keyword evidence="2" id="KW-1185">Reference proteome</keyword>
<dbReference type="Proteomes" id="UP001626550">
    <property type="component" value="Unassembled WGS sequence"/>
</dbReference>
<reference evidence="1 2" key="1">
    <citation type="submission" date="2024-11" db="EMBL/GenBank/DDBJ databases">
        <title>Adaptive evolution of stress response genes in parasites aligns with host niche diversity.</title>
        <authorList>
            <person name="Hahn C."/>
            <person name="Resl P."/>
        </authorList>
    </citation>
    <scope>NUCLEOTIDE SEQUENCE [LARGE SCALE GENOMIC DNA]</scope>
    <source>
        <strain evidence="1">EGGRZ-B1_66</strain>
        <tissue evidence="1">Body</tissue>
    </source>
</reference>
<dbReference type="EMBL" id="JBJKFK010002333">
    <property type="protein sequence ID" value="KAL3311259.1"/>
    <property type="molecule type" value="Genomic_DNA"/>
</dbReference>
<dbReference type="AlphaFoldDB" id="A0ABD2PVH2"/>
<proteinExistence type="predicted"/>
<comment type="caution">
    <text evidence="1">The sequence shown here is derived from an EMBL/GenBank/DDBJ whole genome shotgun (WGS) entry which is preliminary data.</text>
</comment>
<name>A0ABD2PVH2_9PLAT</name>
<sequence length="262" mass="30404">MKTLQDYNSNRPNCKEMCREWSISLSQLNRLLAKREEILHNWYSGMAPATTQHSSNVKRRKSDLNFKKRQIGAKYGIHRTTAMRIVSRKEEIQEAVECGYSKKRRRIRKSLVKDPEVEACAELQRMAKDCGMPSTYNQLRTRGWNRWIQRGHLLVGFIKFVLLYELKSYAVIMWRGSKGGPCRHKCIPRTGSMYFRPLLRKEETRGVRGPFLSKERITILGCAKFAGQKYPLMIVNCAVVSEGGHEDLAEVLVSAEETRWMT</sequence>
<accession>A0ABD2PVH2</accession>
<evidence type="ECO:0000313" key="1">
    <source>
        <dbReference type="EMBL" id="KAL3311259.1"/>
    </source>
</evidence>
<evidence type="ECO:0000313" key="2">
    <source>
        <dbReference type="Proteomes" id="UP001626550"/>
    </source>
</evidence>
<protein>
    <submittedName>
        <fullName evidence="1">Uncharacterized protein</fullName>
    </submittedName>
</protein>